<feature type="coiled-coil region" evidence="4">
    <location>
        <begin position="13"/>
        <end position="40"/>
    </location>
</feature>
<dbReference type="Proteomes" id="UP000294299">
    <property type="component" value="Chromosome NFRAN"/>
</dbReference>
<keyword evidence="2" id="KW-0813">Transport</keyword>
<gene>
    <name evidence="5" type="ORF">NFRAN_0343</name>
</gene>
<comment type="similarity">
    <text evidence="1">Belongs to the V-ATPase E subunit family.</text>
</comment>
<evidence type="ECO:0000313" key="6">
    <source>
        <dbReference type="Proteomes" id="UP000294299"/>
    </source>
</evidence>
<dbReference type="GO" id="GO:0046961">
    <property type="term" value="F:proton-transporting ATPase activity, rotational mechanism"/>
    <property type="evidence" value="ECO:0007669"/>
    <property type="project" value="InterPro"/>
</dbReference>
<protein>
    <submittedName>
        <fullName evidence="5">V-type ATP synthase subunit E</fullName>
    </submittedName>
</protein>
<keyword evidence="6" id="KW-1185">Reference proteome</keyword>
<organism evidence="5 6">
    <name type="scientific">Candidatus Nitrosocosmicus franklandianus</name>
    <dbReference type="NCBI Taxonomy" id="1798806"/>
    <lineage>
        <taxon>Archaea</taxon>
        <taxon>Nitrososphaerota</taxon>
        <taxon>Nitrososphaeria</taxon>
        <taxon>Nitrososphaerales</taxon>
        <taxon>Nitrososphaeraceae</taxon>
        <taxon>Candidatus Nitrosocosmicus</taxon>
    </lineage>
</organism>
<keyword evidence="4" id="KW-0175">Coiled coil</keyword>
<reference evidence="5 6" key="1">
    <citation type="submission" date="2019-02" db="EMBL/GenBank/DDBJ databases">
        <authorList>
            <person name="Lehtovirta-Morley E L."/>
        </authorList>
    </citation>
    <scope>NUCLEOTIDE SEQUENCE [LARGE SCALE GENOMIC DNA]</scope>
    <source>
        <strain evidence="5">NFRAN1</strain>
    </source>
</reference>
<dbReference type="KEGG" id="nfn:NFRAN_0343"/>
<dbReference type="InterPro" id="IPR002842">
    <property type="entry name" value="ATPase_V1_Esu"/>
</dbReference>
<evidence type="ECO:0000256" key="4">
    <source>
        <dbReference type="SAM" id="Coils"/>
    </source>
</evidence>
<evidence type="ECO:0000313" key="5">
    <source>
        <dbReference type="EMBL" id="VFJ12664.1"/>
    </source>
</evidence>
<keyword evidence="3" id="KW-0406">Ion transport</keyword>
<evidence type="ECO:0000256" key="3">
    <source>
        <dbReference type="ARBA" id="ARBA00023065"/>
    </source>
</evidence>
<dbReference type="GeneID" id="39419894"/>
<dbReference type="Pfam" id="PF01991">
    <property type="entry name" value="vATP-synt_E"/>
    <property type="match status" value="1"/>
</dbReference>
<sequence>MTEVLNPFVQEIEDRKKREIASLNERLVEKKTQIQRTIEESVKIIESKYQREATAKAQRESARIRESARLAAKKIIFDSINENMEFTFEALKNELSTFVKKAEYKKILEKMVDSAKNRLGSELVVRCRKDDVEILNKLGVTVGGNIDTMGGIIASDKTELREIDMTFEELIQNHEDEIKSLLMEKVMK</sequence>
<evidence type="ECO:0000256" key="1">
    <source>
        <dbReference type="ARBA" id="ARBA00005901"/>
    </source>
</evidence>
<evidence type="ECO:0000256" key="2">
    <source>
        <dbReference type="ARBA" id="ARBA00022448"/>
    </source>
</evidence>
<accession>A0A484I8R0</accession>
<dbReference type="Gene3D" id="3.30.2320.30">
    <property type="entry name" value="ATP synthase, E subunit, C-terminal"/>
    <property type="match status" value="1"/>
</dbReference>
<dbReference type="RefSeq" id="WP_134482749.1">
    <property type="nucleotide sequence ID" value="NZ_LR216287.1"/>
</dbReference>
<proteinExistence type="inferred from homology"/>
<dbReference type="OrthoDB" id="10143at2157"/>
<dbReference type="EMBL" id="LR216287">
    <property type="protein sequence ID" value="VFJ12664.1"/>
    <property type="molecule type" value="Genomic_DNA"/>
</dbReference>
<dbReference type="GO" id="GO:0033178">
    <property type="term" value="C:proton-transporting two-sector ATPase complex, catalytic domain"/>
    <property type="evidence" value="ECO:0007669"/>
    <property type="project" value="InterPro"/>
</dbReference>
<name>A0A484I8R0_9ARCH</name>
<dbReference type="SUPFAM" id="SSF160527">
    <property type="entry name" value="V-type ATPase subunit E-like"/>
    <property type="match status" value="1"/>
</dbReference>
<dbReference type="InterPro" id="IPR038495">
    <property type="entry name" value="ATPase_E_C"/>
</dbReference>
<dbReference type="AlphaFoldDB" id="A0A484I8R0"/>